<evidence type="ECO:0000256" key="5">
    <source>
        <dbReference type="ARBA" id="ARBA00022695"/>
    </source>
</evidence>
<dbReference type="NCBIfam" id="TIGR00335">
    <property type="entry name" value="primase_sml"/>
    <property type="match status" value="1"/>
</dbReference>
<evidence type="ECO:0000256" key="2">
    <source>
        <dbReference type="ARBA" id="ARBA00022478"/>
    </source>
</evidence>
<dbReference type="GO" id="GO:0005658">
    <property type="term" value="C:alpha DNA polymerase:primase complex"/>
    <property type="evidence" value="ECO:0007669"/>
    <property type="project" value="UniProtKB-ARBA"/>
</dbReference>
<keyword evidence="7" id="KW-0479">Metal-binding</keyword>
<dbReference type="GO" id="GO:0003899">
    <property type="term" value="F:DNA-directed RNA polymerase activity"/>
    <property type="evidence" value="ECO:0007669"/>
    <property type="project" value="InterPro"/>
</dbReference>
<organism evidence="12 13">
    <name type="scientific">Tilletia indica</name>
    <dbReference type="NCBI Taxonomy" id="43049"/>
    <lineage>
        <taxon>Eukaryota</taxon>
        <taxon>Fungi</taxon>
        <taxon>Dikarya</taxon>
        <taxon>Basidiomycota</taxon>
        <taxon>Ustilaginomycotina</taxon>
        <taxon>Exobasidiomycetes</taxon>
        <taxon>Tilletiales</taxon>
        <taxon>Tilletiaceae</taxon>
        <taxon>Tilletia</taxon>
    </lineage>
</organism>
<reference evidence="12" key="2">
    <citation type="journal article" date="2019" name="IMA Fungus">
        <title>Genome sequencing and comparison of five Tilletia species to identify candidate genes for the detection of regulated species infecting wheat.</title>
        <authorList>
            <person name="Nguyen H.D.T."/>
            <person name="Sultana T."/>
            <person name="Kesanakurti P."/>
            <person name="Hambleton S."/>
        </authorList>
    </citation>
    <scope>NUCLEOTIDE SEQUENCE</scope>
    <source>
        <strain evidence="12">DAOMC 236416</strain>
    </source>
</reference>
<keyword evidence="13" id="KW-1185">Reference proteome</keyword>
<comment type="caution">
    <text evidence="12">The sequence shown here is derived from an EMBL/GenBank/DDBJ whole genome shotgun (WGS) entry which is preliminary data.</text>
</comment>
<dbReference type="Proteomes" id="UP000077521">
    <property type="component" value="Unassembled WGS sequence"/>
</dbReference>
<dbReference type="InterPro" id="IPR014052">
    <property type="entry name" value="DNA_primase_ssu_euk/arc"/>
</dbReference>
<dbReference type="GO" id="GO:0046872">
    <property type="term" value="F:metal ion binding"/>
    <property type="evidence" value="ECO:0007669"/>
    <property type="project" value="UniProtKB-KW"/>
</dbReference>
<evidence type="ECO:0000256" key="4">
    <source>
        <dbReference type="ARBA" id="ARBA00022679"/>
    </source>
</evidence>
<dbReference type="FunFam" id="3.90.920.10:FF:000003">
    <property type="entry name" value="DNA primase"/>
    <property type="match status" value="1"/>
</dbReference>
<keyword evidence="3 10" id="KW-0639">Primosome</keyword>
<keyword evidence="6 10" id="KW-0235">DNA replication</keyword>
<evidence type="ECO:0000256" key="6">
    <source>
        <dbReference type="ARBA" id="ARBA00022705"/>
    </source>
</evidence>
<evidence type="ECO:0000256" key="10">
    <source>
        <dbReference type="RuleBase" id="RU003514"/>
    </source>
</evidence>
<evidence type="ECO:0000313" key="13">
    <source>
        <dbReference type="Proteomes" id="UP000077521"/>
    </source>
</evidence>
<dbReference type="Pfam" id="PF01896">
    <property type="entry name" value="DNA_primase_S"/>
    <property type="match status" value="1"/>
</dbReference>
<proteinExistence type="inferred from homology"/>
<feature type="region of interest" description="Disordered" evidence="11">
    <location>
        <begin position="1"/>
        <end position="39"/>
    </location>
</feature>
<protein>
    <recommendedName>
        <fullName evidence="10">DNA primase</fullName>
        <ecNumber evidence="10">2.7.7.-</ecNumber>
    </recommendedName>
</protein>
<dbReference type="GO" id="GO:0006269">
    <property type="term" value="P:DNA replication, synthesis of primer"/>
    <property type="evidence" value="ECO:0007669"/>
    <property type="project" value="UniProtKB-KW"/>
</dbReference>
<dbReference type="SUPFAM" id="SSF56747">
    <property type="entry name" value="Prim-pol domain"/>
    <property type="match status" value="1"/>
</dbReference>
<evidence type="ECO:0000256" key="8">
    <source>
        <dbReference type="ARBA" id="ARBA00022833"/>
    </source>
</evidence>
<dbReference type="EMBL" id="LWDF02000102">
    <property type="protein sequence ID" value="KAE8257629.1"/>
    <property type="molecule type" value="Genomic_DNA"/>
</dbReference>
<evidence type="ECO:0000256" key="7">
    <source>
        <dbReference type="ARBA" id="ARBA00022723"/>
    </source>
</evidence>
<reference evidence="12" key="1">
    <citation type="submission" date="2016-04" db="EMBL/GenBank/DDBJ databases">
        <authorList>
            <person name="Nguyen H.D."/>
            <person name="Samba Siva P."/>
            <person name="Cullis J."/>
            <person name="Levesque C.A."/>
            <person name="Hambleton S."/>
        </authorList>
    </citation>
    <scope>NUCLEOTIDE SEQUENCE</scope>
    <source>
        <strain evidence="12">DAOMC 236416</strain>
    </source>
</reference>
<dbReference type="Gene3D" id="3.90.920.10">
    <property type="entry name" value="DNA primase, PRIM domain"/>
    <property type="match status" value="1"/>
</dbReference>
<evidence type="ECO:0000256" key="3">
    <source>
        <dbReference type="ARBA" id="ARBA00022515"/>
    </source>
</evidence>
<keyword evidence="4 10" id="KW-0808">Transferase</keyword>
<dbReference type="CDD" id="cd04860">
    <property type="entry name" value="AE_Prim_S"/>
    <property type="match status" value="1"/>
</dbReference>
<sequence length="503" mass="56330">MAAAVAQAPTSLHGKESAASGSSQRSKGAAPAAPNVDDQTDADLEQFMAQFDEKSMDRMDSAEPMVMLAFYKRLLPWRPLYIWLNRDLPHKPSKNFTHREFAFTLQNDVYLRYNSFTGWEDLKREVVRLNPSRFEIGPAYSAKPKDRKTVQRATFKPISRELVFDIDMSDYDEIRTCCSGKGICSRCWAFIAVAVKVLDEALRSDFGFKHLLWVYSGRRGIHCWVSDASACELADDARKAIVGWMEVVRGSANQSKKVFLGTGGGLHDRVLHPSLRRALYGSSDSPRSISDPNSDPTGPLERAFVKTVLKDQDCFAVRKQWETLLELLPTSSDGTHVEGLRKNWTSNPSRSSILKWADVVKARNGAGQSATRVWNAAMEDIVLQYTYPRIDSEVSKHLNHLLKSPFVVHPATGRVCVPVDPRRVDSFDPEVTPPTAAKLLRELNSFEGKVRDGLVGSGGSIPKNDWEKTSLKPFVDLFEKHCQGIVKQSIDAKRAVESFSMDF</sequence>
<gene>
    <name evidence="12" type="ORF">A4X13_0g2237</name>
</gene>
<dbReference type="PANTHER" id="PTHR10536">
    <property type="entry name" value="DNA PRIMASE SMALL SUBUNIT"/>
    <property type="match status" value="1"/>
</dbReference>
<evidence type="ECO:0000256" key="9">
    <source>
        <dbReference type="ARBA" id="ARBA00023163"/>
    </source>
</evidence>
<evidence type="ECO:0000256" key="1">
    <source>
        <dbReference type="ARBA" id="ARBA00009762"/>
    </source>
</evidence>
<keyword evidence="9" id="KW-0804">Transcription</keyword>
<evidence type="ECO:0000313" key="12">
    <source>
        <dbReference type="EMBL" id="KAE8257629.1"/>
    </source>
</evidence>
<keyword evidence="8" id="KW-0862">Zinc</keyword>
<comment type="similarity">
    <text evidence="1 10">Belongs to the eukaryotic-type primase small subunit family.</text>
</comment>
<evidence type="ECO:0000256" key="11">
    <source>
        <dbReference type="SAM" id="MobiDB-lite"/>
    </source>
</evidence>
<keyword evidence="5" id="KW-0548">Nucleotidyltransferase</keyword>
<dbReference type="InterPro" id="IPR002755">
    <property type="entry name" value="DNA_primase_S"/>
</dbReference>
<accession>A0A177TIU3</accession>
<keyword evidence="2 10" id="KW-0240">DNA-directed RNA polymerase</keyword>
<dbReference type="OrthoDB" id="19606at2759"/>
<dbReference type="EC" id="2.7.7.-" evidence="10"/>
<name>A0A177TIU3_9BASI</name>
<dbReference type="AlphaFoldDB" id="A0A177TIU3"/>